<protein>
    <submittedName>
        <fullName evidence="5">Glycerol acyltransferase</fullName>
    </submittedName>
</protein>
<evidence type="ECO:0000256" key="2">
    <source>
        <dbReference type="ARBA" id="ARBA00022679"/>
    </source>
</evidence>
<dbReference type="KEGG" id="acru:HHL28_06950"/>
<proteinExistence type="predicted"/>
<evidence type="ECO:0000259" key="4">
    <source>
        <dbReference type="SMART" id="SM00563"/>
    </source>
</evidence>
<feature type="domain" description="Phospholipid/glycerol acyltransferase" evidence="4">
    <location>
        <begin position="45"/>
        <end position="158"/>
    </location>
</feature>
<dbReference type="PANTHER" id="PTHR10434:SF9">
    <property type="entry name" value="PHOSPHOLIPID_GLYCEROL ACYLTRANSFERASE DOMAIN-CONTAINING PROTEIN"/>
    <property type="match status" value="1"/>
</dbReference>
<keyword evidence="3 5" id="KW-0012">Acyltransferase</keyword>
<evidence type="ECO:0000256" key="1">
    <source>
        <dbReference type="ARBA" id="ARBA00005189"/>
    </source>
</evidence>
<evidence type="ECO:0000313" key="6">
    <source>
        <dbReference type="Proteomes" id="UP000501891"/>
    </source>
</evidence>
<evidence type="ECO:0000313" key="5">
    <source>
        <dbReference type="EMBL" id="QJE72863.1"/>
    </source>
</evidence>
<dbReference type="GO" id="GO:0003841">
    <property type="term" value="F:1-acylglycerol-3-phosphate O-acyltransferase activity"/>
    <property type="evidence" value="ECO:0007669"/>
    <property type="project" value="TreeGrafter"/>
</dbReference>
<organism evidence="5 6">
    <name type="scientific">Aerophototrophica crusticola</name>
    <dbReference type="NCBI Taxonomy" id="1709002"/>
    <lineage>
        <taxon>Bacteria</taxon>
        <taxon>Pseudomonadati</taxon>
        <taxon>Pseudomonadota</taxon>
        <taxon>Alphaproteobacteria</taxon>
        <taxon>Rhodospirillales</taxon>
        <taxon>Rhodospirillaceae</taxon>
        <taxon>Aerophototrophica</taxon>
    </lineage>
</organism>
<accession>A0A858R6P2</accession>
<name>A0A858R6P2_9PROT</name>
<reference evidence="5" key="1">
    <citation type="submission" date="2020-04" db="EMBL/GenBank/DDBJ databases">
        <title>A desert anoxygenic phototrophic bacterium fixes CO2 using RubisCO under aerobic conditions.</title>
        <authorList>
            <person name="Tang K."/>
        </authorList>
    </citation>
    <scope>NUCLEOTIDE SEQUENCE [LARGE SCALE GENOMIC DNA]</scope>
    <source>
        <strain evidence="5">MIMtkB3</strain>
    </source>
</reference>
<comment type="pathway">
    <text evidence="1">Lipid metabolism.</text>
</comment>
<dbReference type="CDD" id="cd07988">
    <property type="entry name" value="LPLAT_ABO13168-like"/>
    <property type="match status" value="1"/>
</dbReference>
<sequence length="209" mass="23015">MSLNLPEVGPNVPRRGNALSRWLGRTILSLGGWGFEGTVPNVPKFVCVGAPHSSNWDFVWVMGGLLSLGIRMTIMGKHTLFKWPMAGFMRWCGVVPVDRRAAGGVVGASISAFREADRMSMAIAAEGSRTPGAHWKSGFWHIARQANVYILPAALDYGRKRIRFGEAFLPTDDMAADLKRMSDFYIGTKGAKRTIDRPITVKELERPPA</sequence>
<dbReference type="PANTHER" id="PTHR10434">
    <property type="entry name" value="1-ACYL-SN-GLYCEROL-3-PHOSPHATE ACYLTRANSFERASE"/>
    <property type="match status" value="1"/>
</dbReference>
<dbReference type="EMBL" id="CP051775">
    <property type="protein sequence ID" value="QJE72863.1"/>
    <property type="molecule type" value="Genomic_DNA"/>
</dbReference>
<keyword evidence="2" id="KW-0808">Transferase</keyword>
<dbReference type="Pfam" id="PF01553">
    <property type="entry name" value="Acyltransferase"/>
    <property type="match status" value="1"/>
</dbReference>
<keyword evidence="6" id="KW-1185">Reference proteome</keyword>
<gene>
    <name evidence="5" type="ORF">HHL28_06950</name>
</gene>
<dbReference type="SUPFAM" id="SSF69593">
    <property type="entry name" value="Glycerol-3-phosphate (1)-acyltransferase"/>
    <property type="match status" value="1"/>
</dbReference>
<dbReference type="Proteomes" id="UP000501891">
    <property type="component" value="Chromosome"/>
</dbReference>
<evidence type="ECO:0000256" key="3">
    <source>
        <dbReference type="ARBA" id="ARBA00023315"/>
    </source>
</evidence>
<dbReference type="GO" id="GO:0006654">
    <property type="term" value="P:phosphatidic acid biosynthetic process"/>
    <property type="evidence" value="ECO:0007669"/>
    <property type="project" value="TreeGrafter"/>
</dbReference>
<dbReference type="AlphaFoldDB" id="A0A858R6P2"/>
<dbReference type="InterPro" id="IPR002123">
    <property type="entry name" value="Plipid/glycerol_acylTrfase"/>
</dbReference>
<dbReference type="SMART" id="SM00563">
    <property type="entry name" value="PlsC"/>
    <property type="match status" value="1"/>
</dbReference>